<comment type="caution">
    <text evidence="3">The sequence shown here is derived from an EMBL/GenBank/DDBJ whole genome shotgun (WGS) entry which is preliminary data.</text>
</comment>
<dbReference type="EMBL" id="JBHSBA010000007">
    <property type="protein sequence ID" value="MFC4126899.1"/>
    <property type="molecule type" value="Genomic_DNA"/>
</dbReference>
<keyword evidence="4" id="KW-1185">Reference proteome</keyword>
<protein>
    <recommendedName>
        <fullName evidence="5">RDD family protein</fullName>
    </recommendedName>
</protein>
<name>A0ABV8L9D8_9NOCA</name>
<feature type="compositionally biased region" description="Basic and acidic residues" evidence="1">
    <location>
        <begin position="143"/>
        <end position="158"/>
    </location>
</feature>
<sequence>MRLSRIEVCALASLGVPRVLAHDLDLVGPAVNAMLVFAPLVAWVGYAVWRRVGDPLRALLTVGAVYGVLLAITHQILWTRGAFDTPPRLGGTLAGRLSPTLEDLVPRGFAVGSSLVTGVLVGAVSGCSPGCCCGRGRVAAPDDRRRRERADADRDRTPWRRHRCGPVQS</sequence>
<evidence type="ECO:0000256" key="1">
    <source>
        <dbReference type="SAM" id="MobiDB-lite"/>
    </source>
</evidence>
<evidence type="ECO:0000313" key="3">
    <source>
        <dbReference type="EMBL" id="MFC4126899.1"/>
    </source>
</evidence>
<evidence type="ECO:0008006" key="5">
    <source>
        <dbReference type="Google" id="ProtNLM"/>
    </source>
</evidence>
<feature type="transmembrane region" description="Helical" evidence="2">
    <location>
        <begin position="31"/>
        <end position="49"/>
    </location>
</feature>
<accession>A0ABV8L9D8</accession>
<feature type="compositionally biased region" description="Basic residues" evidence="1">
    <location>
        <begin position="159"/>
        <end position="169"/>
    </location>
</feature>
<reference evidence="4" key="1">
    <citation type="journal article" date="2019" name="Int. J. Syst. Evol. Microbiol.">
        <title>The Global Catalogue of Microorganisms (GCM) 10K type strain sequencing project: providing services to taxonomists for standard genome sequencing and annotation.</title>
        <authorList>
            <consortium name="The Broad Institute Genomics Platform"/>
            <consortium name="The Broad Institute Genome Sequencing Center for Infectious Disease"/>
            <person name="Wu L."/>
            <person name="Ma J."/>
        </authorList>
    </citation>
    <scope>NUCLEOTIDE SEQUENCE [LARGE SCALE GENOMIC DNA]</scope>
    <source>
        <strain evidence="4">CGMCC 4.7204</strain>
    </source>
</reference>
<keyword evidence="2" id="KW-0472">Membrane</keyword>
<evidence type="ECO:0000256" key="2">
    <source>
        <dbReference type="SAM" id="Phobius"/>
    </source>
</evidence>
<dbReference type="Proteomes" id="UP001595767">
    <property type="component" value="Unassembled WGS sequence"/>
</dbReference>
<proteinExistence type="predicted"/>
<keyword evidence="2" id="KW-1133">Transmembrane helix</keyword>
<gene>
    <name evidence="3" type="ORF">ACFOW8_18335</name>
</gene>
<feature type="transmembrane region" description="Helical" evidence="2">
    <location>
        <begin position="56"/>
        <end position="78"/>
    </location>
</feature>
<dbReference type="RefSeq" id="WP_378551870.1">
    <property type="nucleotide sequence ID" value="NZ_JBHSBA010000007.1"/>
</dbReference>
<feature type="region of interest" description="Disordered" evidence="1">
    <location>
        <begin position="143"/>
        <end position="169"/>
    </location>
</feature>
<keyword evidence="2" id="KW-0812">Transmembrane</keyword>
<organism evidence="3 4">
    <name type="scientific">Nocardia rhizosphaerae</name>
    <dbReference type="NCBI Taxonomy" id="1691571"/>
    <lineage>
        <taxon>Bacteria</taxon>
        <taxon>Bacillati</taxon>
        <taxon>Actinomycetota</taxon>
        <taxon>Actinomycetes</taxon>
        <taxon>Mycobacteriales</taxon>
        <taxon>Nocardiaceae</taxon>
        <taxon>Nocardia</taxon>
    </lineage>
</organism>
<evidence type="ECO:0000313" key="4">
    <source>
        <dbReference type="Proteomes" id="UP001595767"/>
    </source>
</evidence>